<keyword evidence="3" id="KW-1185">Reference proteome</keyword>
<dbReference type="NCBIfam" id="TIGR03965">
    <property type="entry name" value="mycofact_glyco"/>
    <property type="match status" value="1"/>
</dbReference>
<dbReference type="InterPro" id="IPR029044">
    <property type="entry name" value="Nucleotide-diphossugar_trans"/>
</dbReference>
<evidence type="ECO:0000259" key="1">
    <source>
        <dbReference type="Pfam" id="PF00535"/>
    </source>
</evidence>
<dbReference type="PANTHER" id="PTHR43646">
    <property type="entry name" value="GLYCOSYLTRANSFERASE"/>
    <property type="match status" value="1"/>
</dbReference>
<proteinExistence type="predicted"/>
<dbReference type="AlphaFoldDB" id="A0A839N447"/>
<name>A0A839N447_9MICO</name>
<dbReference type="RefSeq" id="WP_183319797.1">
    <property type="nucleotide sequence ID" value="NZ_JACHVQ010000001.1"/>
</dbReference>
<gene>
    <name evidence="2" type="ORF">FHU39_001523</name>
</gene>
<sequence>MSEPDRLPPGFTVKLGTWTHRCTDGRTLYGDAGTLLRLRPAAVDRIDGDGVVRVGDATSATLARVLLDRGMAEPMWDDAPGVAGLDDITLVIPVRDRADGVDRLLAQCGGVRAIVVDDGSREPDELRAVCDHYGARVVRHEQSRGPSAARNSGLALVRTDLVAFVDSDIVLGAGDLVELRRHFADPRVGLVAPRILGLVEDGGVLHRYEAACSSLDLGDQPALVRPHARVSYVPSAMMLARKAALGNGFDEAMQVAEDVDLVWRLSRDWAIRYEPAVRVRHEHRTRLREWFGRKLLYGTGAAPLAARHGRAVAPVVLTPWTAAVTAGLLAQRRWSPVLIGGSTVALWFSLRRRFGFAEDPSGSATALTKVAMRSTLEQAGAVVTRHYAPVTLALLPFSARARRAYAVSAVVAGLVDYRRTRPTLDPVRFVGLRTLDDLAYGLGVWKGVIDARSPGALIPLVRSGLRSASTADGR</sequence>
<dbReference type="Proteomes" id="UP000559182">
    <property type="component" value="Unassembled WGS sequence"/>
</dbReference>
<dbReference type="EMBL" id="JACHVQ010000001">
    <property type="protein sequence ID" value="MBB2891539.1"/>
    <property type="molecule type" value="Genomic_DNA"/>
</dbReference>
<feature type="domain" description="Glycosyltransferase 2-like" evidence="1">
    <location>
        <begin position="101"/>
        <end position="232"/>
    </location>
</feature>
<evidence type="ECO:0000313" key="3">
    <source>
        <dbReference type="Proteomes" id="UP000559182"/>
    </source>
</evidence>
<evidence type="ECO:0000313" key="2">
    <source>
        <dbReference type="EMBL" id="MBB2891539.1"/>
    </source>
</evidence>
<keyword evidence="2" id="KW-0808">Transferase</keyword>
<comment type="caution">
    <text evidence="2">The sequence shown here is derived from an EMBL/GenBank/DDBJ whole genome shotgun (WGS) entry which is preliminary data.</text>
</comment>
<dbReference type="PANTHER" id="PTHR43646:SF6">
    <property type="entry name" value="PRE-MYCOFACTOCIN GLYCOSYLTRANSFERASE"/>
    <property type="match status" value="1"/>
</dbReference>
<protein>
    <submittedName>
        <fullName evidence="2">Mycofactocin system glycosyltransferase</fullName>
    </submittedName>
</protein>
<dbReference type="InterPro" id="IPR023981">
    <property type="entry name" value="MftF"/>
</dbReference>
<dbReference type="Pfam" id="PF00535">
    <property type="entry name" value="Glycos_transf_2"/>
    <property type="match status" value="1"/>
</dbReference>
<dbReference type="GO" id="GO:0016740">
    <property type="term" value="F:transferase activity"/>
    <property type="evidence" value="ECO:0007669"/>
    <property type="project" value="UniProtKB-KW"/>
</dbReference>
<dbReference type="Gene3D" id="3.90.550.10">
    <property type="entry name" value="Spore Coat Polysaccharide Biosynthesis Protein SpsA, Chain A"/>
    <property type="match status" value="1"/>
</dbReference>
<reference evidence="2 3" key="1">
    <citation type="submission" date="2020-08" db="EMBL/GenBank/DDBJ databases">
        <title>Sequencing the genomes of 1000 actinobacteria strains.</title>
        <authorList>
            <person name="Klenk H.-P."/>
        </authorList>
    </citation>
    <scope>NUCLEOTIDE SEQUENCE [LARGE SCALE GENOMIC DNA]</scope>
    <source>
        <strain evidence="2 3">DSM 105369</strain>
    </source>
</reference>
<dbReference type="InterPro" id="IPR001173">
    <property type="entry name" value="Glyco_trans_2-like"/>
</dbReference>
<dbReference type="SUPFAM" id="SSF53448">
    <property type="entry name" value="Nucleotide-diphospho-sugar transferases"/>
    <property type="match status" value="1"/>
</dbReference>
<organism evidence="2 3">
    <name type="scientific">Flexivirga oryzae</name>
    <dbReference type="NCBI Taxonomy" id="1794944"/>
    <lineage>
        <taxon>Bacteria</taxon>
        <taxon>Bacillati</taxon>
        <taxon>Actinomycetota</taxon>
        <taxon>Actinomycetes</taxon>
        <taxon>Micrococcales</taxon>
        <taxon>Dermacoccaceae</taxon>
        <taxon>Flexivirga</taxon>
    </lineage>
</organism>
<accession>A0A839N447</accession>